<dbReference type="EMBL" id="LUGO01000035">
    <property type="protein sequence ID" value="OXS41060.1"/>
    <property type="molecule type" value="Genomic_DNA"/>
</dbReference>
<reference evidence="1 2" key="1">
    <citation type="submission" date="2016-03" db="EMBL/GenBank/DDBJ databases">
        <title>Sequencing of Lactobacillus Species from Commercial Turkeys.</title>
        <authorList>
            <person name="Johnson T.J."/>
            <person name="Youmans B.P."/>
            <person name="Case K.A."/>
        </authorList>
    </citation>
    <scope>NUCLEOTIDE SEQUENCE [LARGE SCALE GENOMIC DNA]</scope>
    <source>
        <strain evidence="1 2">UMNLA1</strain>
    </source>
</reference>
<dbReference type="SUPFAM" id="SSF160719">
    <property type="entry name" value="gpW/gp25-like"/>
    <property type="match status" value="1"/>
</dbReference>
<comment type="caution">
    <text evidence="1">The sequence shown here is derived from an EMBL/GenBank/DDBJ whole genome shotgun (WGS) entry which is preliminary data.</text>
</comment>
<proteinExistence type="predicted"/>
<dbReference type="AlphaFoldDB" id="A0A231QBA5"/>
<organism evidence="1 2">
    <name type="scientific">Ligilactobacillus agilis</name>
    <dbReference type="NCBI Taxonomy" id="1601"/>
    <lineage>
        <taxon>Bacteria</taxon>
        <taxon>Bacillati</taxon>
        <taxon>Bacillota</taxon>
        <taxon>Bacilli</taxon>
        <taxon>Lactobacillales</taxon>
        <taxon>Lactobacillaceae</taxon>
        <taxon>Ligilactobacillus</taxon>
    </lineage>
</organism>
<dbReference type="Proteomes" id="UP000215261">
    <property type="component" value="Unassembled WGS sequence"/>
</dbReference>
<dbReference type="InterPro" id="IPR020288">
    <property type="entry name" value="Sheath_initiator"/>
</dbReference>
<gene>
    <name evidence="1" type="ORF">AYP69_03575</name>
</gene>
<protein>
    <recommendedName>
        <fullName evidence="3">DUF2634 domain-containing protein</fullName>
    </recommendedName>
</protein>
<evidence type="ECO:0000313" key="2">
    <source>
        <dbReference type="Proteomes" id="UP000215261"/>
    </source>
</evidence>
<evidence type="ECO:0000313" key="1">
    <source>
        <dbReference type="EMBL" id="OXS41060.1"/>
    </source>
</evidence>
<dbReference type="RefSeq" id="WP_089144860.1">
    <property type="nucleotide sequence ID" value="NZ_LUGD01000002.1"/>
</dbReference>
<evidence type="ECO:0008006" key="3">
    <source>
        <dbReference type="Google" id="ProtNLM"/>
    </source>
</evidence>
<dbReference type="Gene3D" id="3.10.450.40">
    <property type="match status" value="1"/>
</dbReference>
<accession>A0A231QBA5</accession>
<name>A0A231QBA5_9LACO</name>
<dbReference type="Pfam" id="PF10934">
    <property type="entry name" value="Sheath_initiator"/>
    <property type="match status" value="1"/>
</dbReference>
<sequence length="116" mass="13115">MIDLMLDSDGDLLFTNQDLQLVDEADEIKQELIIILKTRQGEFFGDETMGLNQTGLFVKQPDLNYIANNVVQALKQQERVVSAEVTDIELVNRNLKLTFDATLDTGQSIRTEVDLL</sequence>